<dbReference type="Gene3D" id="1.20.1530.20">
    <property type="match status" value="1"/>
</dbReference>
<feature type="domain" description="Cation/H+ exchanger transmembrane" evidence="8">
    <location>
        <begin position="19"/>
        <end position="371"/>
    </location>
</feature>
<proteinExistence type="inferred from homology"/>
<evidence type="ECO:0000256" key="4">
    <source>
        <dbReference type="ARBA" id="ARBA00022692"/>
    </source>
</evidence>
<dbReference type="PANTHER" id="PTHR42751">
    <property type="entry name" value="SODIUM/HYDROGEN EXCHANGER FAMILY/TRKA DOMAIN PROTEIN"/>
    <property type="match status" value="1"/>
</dbReference>
<keyword evidence="6 7" id="KW-0472">Membrane</keyword>
<feature type="transmembrane region" description="Helical" evidence="7">
    <location>
        <begin position="149"/>
        <end position="172"/>
    </location>
</feature>
<feature type="transmembrane region" description="Helical" evidence="7">
    <location>
        <begin position="359"/>
        <end position="380"/>
    </location>
</feature>
<accession>A0ABT2H8N5</accession>
<evidence type="ECO:0000259" key="8">
    <source>
        <dbReference type="Pfam" id="PF00999"/>
    </source>
</evidence>
<dbReference type="EMBL" id="JANLCJ010000013">
    <property type="protein sequence ID" value="MCS5736262.1"/>
    <property type="molecule type" value="Genomic_DNA"/>
</dbReference>
<dbReference type="InterPro" id="IPR038770">
    <property type="entry name" value="Na+/solute_symporter_sf"/>
</dbReference>
<dbReference type="PANTHER" id="PTHR42751:SF6">
    <property type="entry name" value="CONSERVED INTEGRAL MEMBRANE TRANSPORT PROTEIN-RELATED"/>
    <property type="match status" value="1"/>
</dbReference>
<feature type="transmembrane region" description="Helical" evidence="7">
    <location>
        <begin position="6"/>
        <end position="26"/>
    </location>
</feature>
<evidence type="ECO:0000256" key="7">
    <source>
        <dbReference type="SAM" id="Phobius"/>
    </source>
</evidence>
<evidence type="ECO:0000313" key="10">
    <source>
        <dbReference type="Proteomes" id="UP001165586"/>
    </source>
</evidence>
<feature type="transmembrane region" description="Helical" evidence="7">
    <location>
        <begin position="178"/>
        <end position="198"/>
    </location>
</feature>
<keyword evidence="10" id="KW-1185">Reference proteome</keyword>
<dbReference type="InterPro" id="IPR006153">
    <property type="entry name" value="Cation/H_exchanger_TM"/>
</dbReference>
<comment type="similarity">
    <text evidence="2">Belongs to the monovalent cation:proton antiporter 2 (CPA2) transporter (TC 2.A.37) family.</text>
</comment>
<evidence type="ECO:0000256" key="2">
    <source>
        <dbReference type="ARBA" id="ARBA00005551"/>
    </source>
</evidence>
<comment type="caution">
    <text evidence="9">The sequence shown here is derived from an EMBL/GenBank/DDBJ whole genome shotgun (WGS) entry which is preliminary data.</text>
</comment>
<feature type="transmembrane region" description="Helical" evidence="7">
    <location>
        <begin position="57"/>
        <end position="79"/>
    </location>
</feature>
<gene>
    <name evidence="9" type="ORF">N1032_21215</name>
</gene>
<keyword evidence="5 7" id="KW-1133">Transmembrane helix</keyword>
<comment type="subcellular location">
    <subcellularLocation>
        <location evidence="1">Membrane</location>
        <topology evidence="1">Multi-pass membrane protein</topology>
    </subcellularLocation>
</comment>
<evidence type="ECO:0000256" key="3">
    <source>
        <dbReference type="ARBA" id="ARBA00022448"/>
    </source>
</evidence>
<feature type="transmembrane region" description="Helical" evidence="7">
    <location>
        <begin position="33"/>
        <end position="51"/>
    </location>
</feature>
<reference evidence="9" key="1">
    <citation type="submission" date="2022-08" db="EMBL/GenBank/DDBJ databases">
        <authorList>
            <person name="Deng Y."/>
            <person name="Han X.-F."/>
            <person name="Zhang Y.-Q."/>
        </authorList>
    </citation>
    <scope>NUCLEOTIDE SEQUENCE</scope>
    <source>
        <strain evidence="9">CPCC 203386</strain>
    </source>
</reference>
<protein>
    <submittedName>
        <fullName evidence="9">Cation:proton antiporter</fullName>
    </submittedName>
</protein>
<evidence type="ECO:0000256" key="1">
    <source>
        <dbReference type="ARBA" id="ARBA00004141"/>
    </source>
</evidence>
<evidence type="ECO:0000256" key="6">
    <source>
        <dbReference type="ARBA" id="ARBA00023136"/>
    </source>
</evidence>
<sequence length="393" mass="40754">MHETTLILIEVGALLLGMSLLGRLAIRIGISPIPFYLVVGLLFGEGGILPLDASEDFFQVGSEIGVILLLALLGLEYTADELLTNLRQSRTAGLIDGLLNAVPGALLALLLGWGPVAAVALAGVTWVSSSGVVAKMLRDLGRLGNRETPVVLAILVIEDLAMAFYLPILAALVVGVSLLQGAITVAIAVGAVAVILYVALRHGNVISRIFTPEHPEPLLLGVLGLTMLVAGLAAEVNVSSAVGAFLVGIAVSGRVAKQASQVLTPLRDLFAAVFFVFFGLTTDAGALVTMLVPAALLAVATMATKVATGYIAARRAGIGEPGRWRAGLALTPRGEFSIVIAGLALSAGVEPRLAPLATAYVLITVVVGPFLARIPDTAWFKQSMRKRRRAVAG</sequence>
<evidence type="ECO:0000313" key="9">
    <source>
        <dbReference type="EMBL" id="MCS5736262.1"/>
    </source>
</evidence>
<keyword evidence="4 7" id="KW-0812">Transmembrane</keyword>
<organism evidence="9 10">
    <name type="scientific">Herbiconiux daphne</name>
    <dbReference type="NCBI Taxonomy" id="2970914"/>
    <lineage>
        <taxon>Bacteria</taxon>
        <taxon>Bacillati</taxon>
        <taxon>Actinomycetota</taxon>
        <taxon>Actinomycetes</taxon>
        <taxon>Micrococcales</taxon>
        <taxon>Microbacteriaceae</taxon>
        <taxon>Herbiconiux</taxon>
    </lineage>
</organism>
<feature type="transmembrane region" description="Helical" evidence="7">
    <location>
        <begin position="91"/>
        <end position="111"/>
    </location>
</feature>
<dbReference type="RefSeq" id="WP_259542123.1">
    <property type="nucleotide sequence ID" value="NZ_JANLCJ010000013.1"/>
</dbReference>
<name>A0ABT2H8N5_9MICO</name>
<dbReference type="Proteomes" id="UP001165586">
    <property type="component" value="Unassembled WGS sequence"/>
</dbReference>
<evidence type="ECO:0000256" key="5">
    <source>
        <dbReference type="ARBA" id="ARBA00022989"/>
    </source>
</evidence>
<dbReference type="Pfam" id="PF00999">
    <property type="entry name" value="Na_H_Exchanger"/>
    <property type="match status" value="1"/>
</dbReference>
<feature type="transmembrane region" description="Helical" evidence="7">
    <location>
        <begin position="269"/>
        <end position="288"/>
    </location>
</feature>
<keyword evidence="3" id="KW-0813">Transport</keyword>